<evidence type="ECO:0000313" key="1">
    <source>
        <dbReference type="EMBL" id="CAD9459167.1"/>
    </source>
</evidence>
<name>A0A7S2GKH6_9STRA</name>
<reference evidence="1" key="1">
    <citation type="submission" date="2021-01" db="EMBL/GenBank/DDBJ databases">
        <authorList>
            <person name="Corre E."/>
            <person name="Pelletier E."/>
            <person name="Niang G."/>
            <person name="Scheremetjew M."/>
            <person name="Finn R."/>
            <person name="Kale V."/>
            <person name="Holt S."/>
            <person name="Cochrane G."/>
            <person name="Meng A."/>
            <person name="Brown T."/>
            <person name="Cohen L."/>
        </authorList>
    </citation>
    <scope>NUCLEOTIDE SEQUENCE</scope>
    <source>
        <strain evidence="1">CCMP1381</strain>
    </source>
</reference>
<dbReference type="EMBL" id="HBGS01046120">
    <property type="protein sequence ID" value="CAD9459167.1"/>
    <property type="molecule type" value="Transcribed_RNA"/>
</dbReference>
<gene>
    <name evidence="1" type="ORF">DSPE1174_LOCUS23887</name>
</gene>
<organism evidence="1">
    <name type="scientific">Octactis speculum</name>
    <dbReference type="NCBI Taxonomy" id="3111310"/>
    <lineage>
        <taxon>Eukaryota</taxon>
        <taxon>Sar</taxon>
        <taxon>Stramenopiles</taxon>
        <taxon>Ochrophyta</taxon>
        <taxon>Dictyochophyceae</taxon>
        <taxon>Dictyochales</taxon>
        <taxon>Dictyochaceae</taxon>
        <taxon>Octactis</taxon>
    </lineage>
</organism>
<accession>A0A7S2GKH6</accession>
<proteinExistence type="predicted"/>
<protein>
    <submittedName>
        <fullName evidence="1">Uncharacterized protein</fullName>
    </submittedName>
</protein>
<dbReference type="AlphaFoldDB" id="A0A7S2GKH6"/>
<sequence>MRLLKMVPLKPDCDNTALRTSLSEQWEEYRRETIDSLMNHTCPQLESSRQLRLEHLFNLYFPEISMKAVLVDDTSGTYDPNFIPAFPSSSEDSVVVCENAHCEKTYWASDFRHCPYCGGSKE</sequence>